<dbReference type="OMA" id="PKNKNPY"/>
<proteinExistence type="inferred from homology"/>
<name>A0A0N5CJA9_THECL</name>
<comment type="subcellular location">
    <subcellularLocation>
        <location evidence="1 6">Nucleus</location>
    </subcellularLocation>
</comment>
<protein>
    <recommendedName>
        <fullName evidence="6">TIMELESS-interacting protein</fullName>
    </recommendedName>
</protein>
<reference evidence="9 10" key="2">
    <citation type="submission" date="2018-11" db="EMBL/GenBank/DDBJ databases">
        <authorList>
            <consortium name="Pathogen Informatics"/>
        </authorList>
    </citation>
    <scope>NUCLEOTIDE SEQUENCE [LARGE SCALE GENOMIC DNA]</scope>
</reference>
<dbReference type="Pfam" id="PF07962">
    <property type="entry name" value="Swi3"/>
    <property type="match status" value="1"/>
</dbReference>
<dbReference type="InterPro" id="IPR040038">
    <property type="entry name" value="TIPIN/Csm3/Swi3"/>
</dbReference>
<dbReference type="GO" id="GO:0006974">
    <property type="term" value="P:DNA damage response"/>
    <property type="evidence" value="ECO:0007669"/>
    <property type="project" value="UniProtKB-KW"/>
</dbReference>
<feature type="domain" description="Chromosome segregation in meiosis protein 3" evidence="8">
    <location>
        <begin position="58"/>
        <end position="138"/>
    </location>
</feature>
<dbReference type="InterPro" id="IPR012923">
    <property type="entry name" value="Csm3"/>
</dbReference>
<keyword evidence="5 6" id="KW-0131">Cell cycle</keyword>
<dbReference type="GO" id="GO:0031297">
    <property type="term" value="P:replication fork processing"/>
    <property type="evidence" value="ECO:0007669"/>
    <property type="project" value="UniProtKB-UniRule"/>
</dbReference>
<evidence type="ECO:0000256" key="7">
    <source>
        <dbReference type="SAM" id="MobiDB-lite"/>
    </source>
</evidence>
<dbReference type="GO" id="GO:0031298">
    <property type="term" value="C:replication fork protection complex"/>
    <property type="evidence" value="ECO:0007669"/>
    <property type="project" value="TreeGrafter"/>
</dbReference>
<dbReference type="GO" id="GO:0000076">
    <property type="term" value="P:DNA replication checkpoint signaling"/>
    <property type="evidence" value="ECO:0007669"/>
    <property type="project" value="UniProtKB-UniRule"/>
</dbReference>
<comment type="function">
    <text evidence="6">Plays an important role in the control of DNA replication and the maintenance of replication fork stability.</text>
</comment>
<evidence type="ECO:0000259" key="8">
    <source>
        <dbReference type="Pfam" id="PF07962"/>
    </source>
</evidence>
<dbReference type="AlphaFoldDB" id="A0A0N5CJA9"/>
<feature type="region of interest" description="Disordered" evidence="7">
    <location>
        <begin position="148"/>
        <end position="170"/>
    </location>
</feature>
<evidence type="ECO:0000256" key="1">
    <source>
        <dbReference type="ARBA" id="ARBA00004123"/>
    </source>
</evidence>
<dbReference type="PANTHER" id="PTHR13220:SF11">
    <property type="entry name" value="TIMELESS-INTERACTING PROTEIN"/>
    <property type="match status" value="1"/>
</dbReference>
<evidence type="ECO:0000256" key="5">
    <source>
        <dbReference type="ARBA" id="ARBA00023306"/>
    </source>
</evidence>
<dbReference type="PANTHER" id="PTHR13220">
    <property type="entry name" value="TIMELESS INTERACTING-RELATED"/>
    <property type="match status" value="1"/>
</dbReference>
<dbReference type="Proteomes" id="UP000276776">
    <property type="component" value="Unassembled WGS sequence"/>
</dbReference>
<keyword evidence="10" id="KW-1185">Reference proteome</keyword>
<evidence type="ECO:0000313" key="11">
    <source>
        <dbReference type="WBParaSite" id="TCLT_0000010701-mRNA-1"/>
    </source>
</evidence>
<dbReference type="STRING" id="103827.A0A0N5CJA9"/>
<dbReference type="GO" id="GO:0003677">
    <property type="term" value="F:DNA binding"/>
    <property type="evidence" value="ECO:0007669"/>
    <property type="project" value="TreeGrafter"/>
</dbReference>
<comment type="similarity">
    <text evidence="2 6">Belongs to the CSM3 family.</text>
</comment>
<feature type="region of interest" description="Disordered" evidence="7">
    <location>
        <begin position="252"/>
        <end position="273"/>
    </location>
</feature>
<sequence>MDNSYDLEDDEEKHAVVETNGVFYSRFTASPSDEQVLNDLLKKGNRKVRKRRAVQQPKLRDIELCGSKGFLELRRMFDNYTPKNKNPYKDLLFMMNRIEYWGHLLCPKMRFEDFVTRVESLSGKRLIKTTLTKMRLDMPLTDEDFHETAEDKDISHTNGKPAHAGKNEFSSLPLNDSDLFEVFGDLLDESPSTKQSSSSSHPLTSKLSFEQLQRIESNKLRAQQLLLQREKRKHCDLESVSTKAEQFSINKENVQKPNTLKPVNEEESQEPKKYCGETMLDENEALAFLLSPT</sequence>
<evidence type="ECO:0000313" key="9">
    <source>
        <dbReference type="EMBL" id="VDM94938.1"/>
    </source>
</evidence>
<keyword evidence="3 6" id="KW-0227">DNA damage</keyword>
<dbReference type="OrthoDB" id="437078at2759"/>
<dbReference type="EMBL" id="UYYF01000006">
    <property type="protein sequence ID" value="VDM94938.1"/>
    <property type="molecule type" value="Genomic_DNA"/>
</dbReference>
<evidence type="ECO:0000256" key="3">
    <source>
        <dbReference type="ARBA" id="ARBA00022763"/>
    </source>
</evidence>
<gene>
    <name evidence="9" type="ORF">TCLT_LOCUS108</name>
</gene>
<evidence type="ECO:0000256" key="6">
    <source>
        <dbReference type="RuleBase" id="RU366049"/>
    </source>
</evidence>
<organism evidence="11">
    <name type="scientific">Thelazia callipaeda</name>
    <name type="common">Oriental eyeworm</name>
    <name type="synonym">Parasitic nematode</name>
    <dbReference type="NCBI Taxonomy" id="103827"/>
    <lineage>
        <taxon>Eukaryota</taxon>
        <taxon>Metazoa</taxon>
        <taxon>Ecdysozoa</taxon>
        <taxon>Nematoda</taxon>
        <taxon>Chromadorea</taxon>
        <taxon>Rhabditida</taxon>
        <taxon>Spirurina</taxon>
        <taxon>Spiruromorpha</taxon>
        <taxon>Thelazioidea</taxon>
        <taxon>Thelaziidae</taxon>
        <taxon>Thelazia</taxon>
    </lineage>
</organism>
<reference evidence="11" key="1">
    <citation type="submission" date="2017-02" db="UniProtKB">
        <authorList>
            <consortium name="WormBaseParasite"/>
        </authorList>
    </citation>
    <scope>IDENTIFICATION</scope>
</reference>
<evidence type="ECO:0000256" key="2">
    <source>
        <dbReference type="ARBA" id="ARBA00006075"/>
    </source>
</evidence>
<evidence type="ECO:0000256" key="4">
    <source>
        <dbReference type="ARBA" id="ARBA00023242"/>
    </source>
</evidence>
<dbReference type="WBParaSite" id="TCLT_0000010701-mRNA-1">
    <property type="protein sequence ID" value="TCLT_0000010701-mRNA-1"/>
    <property type="gene ID" value="TCLT_0000010701"/>
</dbReference>
<dbReference type="GO" id="GO:0043111">
    <property type="term" value="P:replication fork arrest"/>
    <property type="evidence" value="ECO:0007669"/>
    <property type="project" value="TreeGrafter"/>
</dbReference>
<keyword evidence="4 6" id="KW-0539">Nucleus</keyword>
<evidence type="ECO:0000313" key="10">
    <source>
        <dbReference type="Proteomes" id="UP000276776"/>
    </source>
</evidence>
<accession>A0A0N5CJA9</accession>